<dbReference type="PROSITE" id="PS51406">
    <property type="entry name" value="FIBRINOGEN_C_2"/>
    <property type="match status" value="1"/>
</dbReference>
<dbReference type="SMART" id="SM00186">
    <property type="entry name" value="FBG"/>
    <property type="match status" value="1"/>
</dbReference>
<evidence type="ECO:0000313" key="4">
    <source>
        <dbReference type="Proteomes" id="UP001217089"/>
    </source>
</evidence>
<sequence length="217" mass="25230">GHCNATKPLDCEDLYKQGCRKSHVYKIYPDGITGLDVYCDMKTDGGGWIVIQKRFNGSTNFYRTWQEYKQGFGNKTKEYWLGNDRIHFLTKLKFNKLRVDLEDFKGSQKYATYSYFAVDNESTGYILNVRGYVGTAGDSLSYHNGYKFTTQDKDNDISASNCAVKSKGAWWYRQCYLSNLNGMYMENVINHESIVWYTFHNNSGSLKRSEMKIKRIQ</sequence>
<keyword evidence="4" id="KW-1185">Reference proteome</keyword>
<dbReference type="InterPro" id="IPR050373">
    <property type="entry name" value="Fibrinogen_C-term_domain"/>
</dbReference>
<dbReference type="InterPro" id="IPR002181">
    <property type="entry name" value="Fibrinogen_a/b/g_C_dom"/>
</dbReference>
<dbReference type="InterPro" id="IPR014716">
    <property type="entry name" value="Fibrinogen_a/b/g_C_1"/>
</dbReference>
<dbReference type="InterPro" id="IPR020837">
    <property type="entry name" value="Fibrinogen_CS"/>
</dbReference>
<feature type="domain" description="Fibrinogen C-terminal" evidence="2">
    <location>
        <begin position="2"/>
        <end position="217"/>
    </location>
</feature>
<gene>
    <name evidence="3" type="ORF">KUTeg_010716</name>
</gene>
<protein>
    <recommendedName>
        <fullName evidence="2">Fibrinogen C-terminal domain-containing protein</fullName>
    </recommendedName>
</protein>
<evidence type="ECO:0000313" key="3">
    <source>
        <dbReference type="EMBL" id="KAJ8311361.1"/>
    </source>
</evidence>
<dbReference type="PANTHER" id="PTHR19143">
    <property type="entry name" value="FIBRINOGEN/TENASCIN/ANGIOPOEITIN"/>
    <property type="match status" value="1"/>
</dbReference>
<evidence type="ECO:0000259" key="2">
    <source>
        <dbReference type="PROSITE" id="PS51406"/>
    </source>
</evidence>
<dbReference type="Pfam" id="PF00147">
    <property type="entry name" value="Fibrinogen_C"/>
    <property type="match status" value="1"/>
</dbReference>
<dbReference type="Proteomes" id="UP001217089">
    <property type="component" value="Unassembled WGS sequence"/>
</dbReference>
<dbReference type="Gene3D" id="3.90.215.10">
    <property type="entry name" value="Gamma Fibrinogen, chain A, domain 1"/>
    <property type="match status" value="1"/>
</dbReference>
<dbReference type="PANTHER" id="PTHR19143:SF459">
    <property type="entry name" value="FIBRINOGEN C-TERMINAL DOMAIN-CONTAINING PROTEIN"/>
    <property type="match status" value="1"/>
</dbReference>
<dbReference type="EMBL" id="JARBDR010000496">
    <property type="protein sequence ID" value="KAJ8311361.1"/>
    <property type="molecule type" value="Genomic_DNA"/>
</dbReference>
<dbReference type="NCBIfam" id="NF040941">
    <property type="entry name" value="GGGWT_bact"/>
    <property type="match status" value="1"/>
</dbReference>
<dbReference type="InterPro" id="IPR036056">
    <property type="entry name" value="Fibrinogen-like_C"/>
</dbReference>
<name>A0ABQ9F1T5_TEGGR</name>
<dbReference type="SUPFAM" id="SSF56496">
    <property type="entry name" value="Fibrinogen C-terminal domain-like"/>
    <property type="match status" value="1"/>
</dbReference>
<accession>A0ABQ9F1T5</accession>
<proteinExistence type="predicted"/>
<comment type="caution">
    <text evidence="3">The sequence shown here is derived from an EMBL/GenBank/DDBJ whole genome shotgun (WGS) entry which is preliminary data.</text>
</comment>
<keyword evidence="1" id="KW-1015">Disulfide bond</keyword>
<dbReference type="CDD" id="cd00087">
    <property type="entry name" value="FReD"/>
    <property type="match status" value="1"/>
</dbReference>
<organism evidence="3 4">
    <name type="scientific">Tegillarca granosa</name>
    <name type="common">Malaysian cockle</name>
    <name type="synonym">Anadara granosa</name>
    <dbReference type="NCBI Taxonomy" id="220873"/>
    <lineage>
        <taxon>Eukaryota</taxon>
        <taxon>Metazoa</taxon>
        <taxon>Spiralia</taxon>
        <taxon>Lophotrochozoa</taxon>
        <taxon>Mollusca</taxon>
        <taxon>Bivalvia</taxon>
        <taxon>Autobranchia</taxon>
        <taxon>Pteriomorphia</taxon>
        <taxon>Arcoida</taxon>
        <taxon>Arcoidea</taxon>
        <taxon>Arcidae</taxon>
        <taxon>Tegillarca</taxon>
    </lineage>
</organism>
<evidence type="ECO:0000256" key="1">
    <source>
        <dbReference type="ARBA" id="ARBA00023157"/>
    </source>
</evidence>
<dbReference type="PROSITE" id="PS00514">
    <property type="entry name" value="FIBRINOGEN_C_1"/>
    <property type="match status" value="1"/>
</dbReference>
<feature type="non-terminal residue" evidence="3">
    <location>
        <position position="1"/>
    </location>
</feature>
<reference evidence="3 4" key="1">
    <citation type="submission" date="2022-12" db="EMBL/GenBank/DDBJ databases">
        <title>Chromosome-level genome of Tegillarca granosa.</title>
        <authorList>
            <person name="Kim J."/>
        </authorList>
    </citation>
    <scope>NUCLEOTIDE SEQUENCE [LARGE SCALE GENOMIC DNA]</scope>
    <source>
        <strain evidence="3">Teg-2019</strain>
        <tissue evidence="3">Adductor muscle</tissue>
    </source>
</reference>